<evidence type="ECO:0000313" key="3">
    <source>
        <dbReference type="Proteomes" id="UP001341840"/>
    </source>
</evidence>
<reference evidence="2 3" key="1">
    <citation type="journal article" date="2023" name="Plants (Basel)">
        <title>Bridging the Gap: Combining Genomics and Transcriptomics Approaches to Understand Stylosanthes scabra, an Orphan Legume from the Brazilian Caatinga.</title>
        <authorList>
            <person name="Ferreira-Neto J.R.C."/>
            <person name="da Silva M.D."/>
            <person name="Binneck E."/>
            <person name="de Melo N.F."/>
            <person name="da Silva R.H."/>
            <person name="de Melo A.L.T.M."/>
            <person name="Pandolfi V."/>
            <person name="Bustamante F.O."/>
            <person name="Brasileiro-Vidal A.C."/>
            <person name="Benko-Iseppon A.M."/>
        </authorList>
    </citation>
    <scope>NUCLEOTIDE SEQUENCE [LARGE SCALE GENOMIC DNA]</scope>
    <source>
        <tissue evidence="2">Leaves</tissue>
    </source>
</reference>
<dbReference type="EMBL" id="JASCZI010211503">
    <property type="protein sequence ID" value="MED6193326.1"/>
    <property type="molecule type" value="Genomic_DNA"/>
</dbReference>
<feature type="compositionally biased region" description="Polar residues" evidence="1">
    <location>
        <begin position="1"/>
        <end position="10"/>
    </location>
</feature>
<feature type="region of interest" description="Disordered" evidence="1">
    <location>
        <begin position="1"/>
        <end position="24"/>
    </location>
</feature>
<comment type="caution">
    <text evidence="2">The sequence shown here is derived from an EMBL/GenBank/DDBJ whole genome shotgun (WGS) entry which is preliminary data.</text>
</comment>
<feature type="compositionally biased region" description="Basic and acidic residues" evidence="1">
    <location>
        <begin position="11"/>
        <end position="24"/>
    </location>
</feature>
<accession>A0ABU6X672</accession>
<dbReference type="Proteomes" id="UP001341840">
    <property type="component" value="Unassembled WGS sequence"/>
</dbReference>
<evidence type="ECO:0000313" key="2">
    <source>
        <dbReference type="EMBL" id="MED6193326.1"/>
    </source>
</evidence>
<protein>
    <submittedName>
        <fullName evidence="2">Uncharacterized protein</fullName>
    </submittedName>
</protein>
<keyword evidence="3" id="KW-1185">Reference proteome</keyword>
<organism evidence="2 3">
    <name type="scientific">Stylosanthes scabra</name>
    <dbReference type="NCBI Taxonomy" id="79078"/>
    <lineage>
        <taxon>Eukaryota</taxon>
        <taxon>Viridiplantae</taxon>
        <taxon>Streptophyta</taxon>
        <taxon>Embryophyta</taxon>
        <taxon>Tracheophyta</taxon>
        <taxon>Spermatophyta</taxon>
        <taxon>Magnoliopsida</taxon>
        <taxon>eudicotyledons</taxon>
        <taxon>Gunneridae</taxon>
        <taxon>Pentapetalae</taxon>
        <taxon>rosids</taxon>
        <taxon>fabids</taxon>
        <taxon>Fabales</taxon>
        <taxon>Fabaceae</taxon>
        <taxon>Papilionoideae</taxon>
        <taxon>50 kb inversion clade</taxon>
        <taxon>dalbergioids sensu lato</taxon>
        <taxon>Dalbergieae</taxon>
        <taxon>Pterocarpus clade</taxon>
        <taxon>Stylosanthes</taxon>
    </lineage>
</organism>
<sequence>MWLNSTTSDVSEQHRFAEAVNEKPKQRRLQLLNPHLIHSLKHLLSLLFPKRSQTPLLQDRARRSSNGHCLIADFHHSSRVLCESSQGGLVRQNIVQTTESAWRKLPLLLPRST</sequence>
<evidence type="ECO:0000256" key="1">
    <source>
        <dbReference type="SAM" id="MobiDB-lite"/>
    </source>
</evidence>
<name>A0ABU6X672_9FABA</name>
<gene>
    <name evidence="2" type="ORF">PIB30_018268</name>
</gene>
<proteinExistence type="predicted"/>